<dbReference type="CDD" id="cd05233">
    <property type="entry name" value="SDR_c"/>
    <property type="match status" value="1"/>
</dbReference>
<evidence type="ECO:0000256" key="1">
    <source>
        <dbReference type="ARBA" id="ARBA00006484"/>
    </source>
</evidence>
<organism evidence="2 3">
    <name type="scientific">Enterococcus faecium</name>
    <name type="common">Streptococcus faecium</name>
    <dbReference type="NCBI Taxonomy" id="1352"/>
    <lineage>
        <taxon>Bacteria</taxon>
        <taxon>Bacillati</taxon>
        <taxon>Bacillota</taxon>
        <taxon>Bacilli</taxon>
        <taxon>Lactobacillales</taxon>
        <taxon>Enterococcaceae</taxon>
        <taxon>Enterococcus</taxon>
    </lineage>
</organism>
<dbReference type="AlphaFoldDB" id="A0A2G0E6M6"/>
<comment type="caution">
    <text evidence="2">The sequence shown here is derived from an EMBL/GenBank/DDBJ whole genome shotgun (WGS) entry which is preliminary data.</text>
</comment>
<proteinExistence type="inferred from homology"/>
<evidence type="ECO:0000313" key="3">
    <source>
        <dbReference type="Proteomes" id="UP000224303"/>
    </source>
</evidence>
<protein>
    <submittedName>
        <fullName evidence="2">NAD(P)-dependent dehydrogenase</fullName>
    </submittedName>
</protein>
<dbReference type="Pfam" id="PF00106">
    <property type="entry name" value="adh_short"/>
    <property type="match status" value="1"/>
</dbReference>
<evidence type="ECO:0000313" key="2">
    <source>
        <dbReference type="EMBL" id="PHL20124.1"/>
    </source>
</evidence>
<dbReference type="Gene3D" id="3.40.50.720">
    <property type="entry name" value="NAD(P)-binding Rossmann-like Domain"/>
    <property type="match status" value="1"/>
</dbReference>
<dbReference type="Proteomes" id="UP000224303">
    <property type="component" value="Unassembled WGS sequence"/>
</dbReference>
<dbReference type="PANTHER" id="PTHR42760">
    <property type="entry name" value="SHORT-CHAIN DEHYDROGENASES/REDUCTASES FAMILY MEMBER"/>
    <property type="match status" value="1"/>
</dbReference>
<dbReference type="EMBL" id="PCGC01000365">
    <property type="protein sequence ID" value="PHL20124.1"/>
    <property type="molecule type" value="Genomic_DNA"/>
</dbReference>
<comment type="similarity">
    <text evidence="1">Belongs to the short-chain dehydrogenases/reductases (SDR) family.</text>
</comment>
<accession>A0A2G0E6M6</accession>
<gene>
    <name evidence="2" type="ORF">CQR37_16300</name>
</gene>
<reference evidence="2 3" key="1">
    <citation type="submission" date="2017-10" db="EMBL/GenBank/DDBJ databases">
        <title>Draft genomes of the Enterococcus faecium isolated from human feces before and after Helicobacter pylori eradication therapy.</title>
        <authorList>
            <person name="Prianichniikov N.A."/>
            <person name="Glushchenko O.E."/>
            <person name="Malakhova M.V."/>
        </authorList>
    </citation>
    <scope>NUCLEOTIDE SEQUENCE [LARGE SCALE GENOMIC DNA]</scope>
    <source>
        <strain evidence="2 3">Hp_5-7</strain>
    </source>
</reference>
<feature type="non-terminal residue" evidence="2">
    <location>
        <position position="142"/>
    </location>
</feature>
<sequence length="142" mass="16063">MKNRYPDLAKQVVFITGAASGIGAAQAQAFLEQDAFVFGLDQKFGKMEELSFRFPETFAYALGDVRQRKELQQAVSKCQNHFGEVTILLNTAGVLDAYKSLMETDESLWDLIYETNVKSMYHLTNIILPDMIRRKSGTIINM</sequence>
<dbReference type="PRINTS" id="PR00081">
    <property type="entry name" value="GDHRDH"/>
</dbReference>
<name>A0A2G0E6M6_ENTFC</name>
<dbReference type="SUPFAM" id="SSF51735">
    <property type="entry name" value="NAD(P)-binding Rossmann-fold domains"/>
    <property type="match status" value="1"/>
</dbReference>
<dbReference type="GO" id="GO:0016616">
    <property type="term" value="F:oxidoreductase activity, acting on the CH-OH group of donors, NAD or NADP as acceptor"/>
    <property type="evidence" value="ECO:0007669"/>
    <property type="project" value="TreeGrafter"/>
</dbReference>
<dbReference type="RefSeq" id="WP_143353408.1">
    <property type="nucleotide sequence ID" value="NZ_PCGC01000365.1"/>
</dbReference>
<dbReference type="InterPro" id="IPR036291">
    <property type="entry name" value="NAD(P)-bd_dom_sf"/>
</dbReference>
<dbReference type="InterPro" id="IPR002347">
    <property type="entry name" value="SDR_fam"/>
</dbReference>